<evidence type="ECO:0000256" key="1">
    <source>
        <dbReference type="ARBA" id="ARBA00022630"/>
    </source>
</evidence>
<proteinExistence type="predicted"/>
<reference evidence="3 4" key="2">
    <citation type="submission" date="2018-11" db="EMBL/GenBank/DDBJ databases">
        <authorList>
            <consortium name="Pathogen Informatics"/>
        </authorList>
    </citation>
    <scope>NUCLEOTIDE SEQUENCE [LARGE SCALE GENOMIC DNA]</scope>
</reference>
<dbReference type="Pfam" id="PF00258">
    <property type="entry name" value="Flavodoxin_1"/>
    <property type="match status" value="1"/>
</dbReference>
<evidence type="ECO:0000259" key="2">
    <source>
        <dbReference type="PROSITE" id="PS50902"/>
    </source>
</evidence>
<evidence type="ECO:0000313" key="3">
    <source>
        <dbReference type="EMBL" id="VDP43518.1"/>
    </source>
</evidence>
<dbReference type="EMBL" id="UZAM01016502">
    <property type="protein sequence ID" value="VDP43518.1"/>
    <property type="molecule type" value="Genomic_DNA"/>
</dbReference>
<evidence type="ECO:0000313" key="5">
    <source>
        <dbReference type="WBParaSite" id="SBAD_0001225201-mRNA-1"/>
    </source>
</evidence>
<accession>A0A183J7K8</accession>
<dbReference type="PRINTS" id="PR00369">
    <property type="entry name" value="FLAVODOXIN"/>
</dbReference>
<dbReference type="GO" id="GO:0009725">
    <property type="term" value="P:response to hormone"/>
    <property type="evidence" value="ECO:0007669"/>
    <property type="project" value="TreeGrafter"/>
</dbReference>
<gene>
    <name evidence="3" type="ORF">SBAD_LOCUS11856</name>
</gene>
<dbReference type="PROSITE" id="PS50902">
    <property type="entry name" value="FLAVODOXIN_LIKE"/>
    <property type="match status" value="1"/>
</dbReference>
<feature type="domain" description="Flavodoxin-like" evidence="2">
    <location>
        <begin position="1"/>
        <end position="129"/>
    </location>
</feature>
<dbReference type="SUPFAM" id="SSF52218">
    <property type="entry name" value="Flavoproteins"/>
    <property type="match status" value="1"/>
</dbReference>
<dbReference type="WBParaSite" id="SBAD_0001225201-mRNA-1">
    <property type="protein sequence ID" value="SBAD_0001225201-mRNA-1"/>
    <property type="gene ID" value="SBAD_0001225201"/>
</dbReference>
<keyword evidence="1" id="KW-0285">Flavoprotein</keyword>
<dbReference type="GO" id="GO:0003958">
    <property type="term" value="F:NADPH-hemoprotein reductase activity"/>
    <property type="evidence" value="ECO:0007669"/>
    <property type="project" value="TreeGrafter"/>
</dbReference>
<dbReference type="GO" id="GO:0050660">
    <property type="term" value="F:flavin adenine dinucleotide binding"/>
    <property type="evidence" value="ECO:0007669"/>
    <property type="project" value="TreeGrafter"/>
</dbReference>
<dbReference type="OrthoDB" id="1856718at2759"/>
<dbReference type="InterPro" id="IPR029039">
    <property type="entry name" value="Flavoprotein-like_sf"/>
</dbReference>
<name>A0A183J7K8_9BILA</name>
<keyword evidence="4" id="KW-1185">Reference proteome</keyword>
<dbReference type="InterPro" id="IPR001094">
    <property type="entry name" value="Flavdoxin-like"/>
</dbReference>
<dbReference type="GO" id="GO:0010181">
    <property type="term" value="F:FMN binding"/>
    <property type="evidence" value="ECO:0007669"/>
    <property type="project" value="InterPro"/>
</dbReference>
<evidence type="ECO:0000313" key="4">
    <source>
        <dbReference type="Proteomes" id="UP000270296"/>
    </source>
</evidence>
<organism evidence="5">
    <name type="scientific">Soboliphyme baturini</name>
    <dbReference type="NCBI Taxonomy" id="241478"/>
    <lineage>
        <taxon>Eukaryota</taxon>
        <taxon>Metazoa</taxon>
        <taxon>Ecdysozoa</taxon>
        <taxon>Nematoda</taxon>
        <taxon>Enoplea</taxon>
        <taxon>Dorylaimia</taxon>
        <taxon>Dioctophymatida</taxon>
        <taxon>Dioctophymatoidea</taxon>
        <taxon>Soboliphymatidae</taxon>
        <taxon>Soboliphyme</taxon>
    </lineage>
</organism>
<dbReference type="Proteomes" id="UP000270296">
    <property type="component" value="Unassembled WGS sequence"/>
</dbReference>
<reference evidence="5" key="1">
    <citation type="submission" date="2016-06" db="UniProtKB">
        <authorList>
            <consortium name="WormBaseParasite"/>
        </authorList>
    </citation>
    <scope>IDENTIFICATION</scope>
</reference>
<dbReference type="GO" id="GO:0005829">
    <property type="term" value="C:cytosol"/>
    <property type="evidence" value="ECO:0007669"/>
    <property type="project" value="TreeGrafter"/>
</dbReference>
<dbReference type="PANTHER" id="PTHR19384:SF17">
    <property type="entry name" value="NADPH--CYTOCHROME P450 REDUCTASE"/>
    <property type="match status" value="1"/>
</dbReference>
<dbReference type="PANTHER" id="PTHR19384">
    <property type="entry name" value="NITRIC OXIDE SYNTHASE-RELATED"/>
    <property type="match status" value="1"/>
</dbReference>
<sequence>MVVLADKSCGNLKKSVDINFLFEDEFHELAKLPNNLAIFCMATYGDGDPTDNAVDFKEFLKRRDVDLSGLHYAVFGLGNKTYEHFNAMGKLTDKRLAAMKAHCVCPLGLGDDDGKYVIALVLVLSSVVF</sequence>
<dbReference type="Gene3D" id="3.40.50.360">
    <property type="match status" value="1"/>
</dbReference>
<protein>
    <submittedName>
        <fullName evidence="5">Flavodoxin-like domain-containing protein</fullName>
    </submittedName>
</protein>
<dbReference type="AlphaFoldDB" id="A0A183J7K8"/>
<dbReference type="InterPro" id="IPR008254">
    <property type="entry name" value="Flavodoxin/NO_synth"/>
</dbReference>